<dbReference type="InterPro" id="IPR027193">
    <property type="entry name" value="Noc4"/>
</dbReference>
<proteinExistence type="inferred from homology"/>
<protein>
    <recommendedName>
        <fullName evidence="3">CCAAT-binding factor domain-containing protein</fullName>
    </recommendedName>
</protein>
<organism evidence="4 5">
    <name type="scientific">Candida verbasci</name>
    <dbReference type="NCBI Taxonomy" id="1227364"/>
    <lineage>
        <taxon>Eukaryota</taxon>
        <taxon>Fungi</taxon>
        <taxon>Dikarya</taxon>
        <taxon>Ascomycota</taxon>
        <taxon>Saccharomycotina</taxon>
        <taxon>Pichiomycetes</taxon>
        <taxon>Debaryomycetaceae</taxon>
        <taxon>Candida/Lodderomyces clade</taxon>
        <taxon>Candida</taxon>
    </lineage>
</organism>
<evidence type="ECO:0000259" key="3">
    <source>
        <dbReference type="Pfam" id="PF03914"/>
    </source>
</evidence>
<evidence type="ECO:0000256" key="2">
    <source>
        <dbReference type="SAM" id="Phobius"/>
    </source>
</evidence>
<dbReference type="AlphaFoldDB" id="A0A9W4XGK1"/>
<keyword evidence="2" id="KW-0472">Membrane</keyword>
<dbReference type="PANTHER" id="PTHR12455">
    <property type="entry name" value="NUCLEOLAR COMPLEX PROTEIN 4"/>
    <property type="match status" value="1"/>
</dbReference>
<dbReference type="GO" id="GO:0032040">
    <property type="term" value="C:small-subunit processome"/>
    <property type="evidence" value="ECO:0007669"/>
    <property type="project" value="TreeGrafter"/>
</dbReference>
<keyword evidence="5" id="KW-1185">Reference proteome</keyword>
<evidence type="ECO:0000313" key="5">
    <source>
        <dbReference type="Proteomes" id="UP001152885"/>
    </source>
</evidence>
<sequence length="527" mass="61580">MTPKRKIGKSDIKSKRTKASEDDLLSVKELKKLSNEINEASKFNNFITLINQLSIVKSRLTSKEDHEIESTGRNLSVLIFKNFQTLFKNGLFKKNSSDSNDQALIKKWIFDKYLNFKKLTCQFLTDKLSFDSSLQLDLLDIYLNLIKLENNNDSQFPIQTYKQLIEALLTSKNGEILSNGITDNFIVIEFIEKFKPHYDLQFYFFQNIPEKPNKLQISNFLTIVRNELSLQDDLNNVVTFCKHLSPNIYKPQVFKSNFQKCITTILSNQLSTPQIKSVLSILHKRIIPYMSQPQQLMDFLTDCYNTNEEIIIPILALNSLWELMKNYNLEYQDFYTKLYSLITPNLLYTKYRSRFFRLCDLFLSSSHLSANLIASFIKRLSRISLISSGPGVVIIIPFIYNLLKRHPTCMIMIHNTNNSKDEFNNLEKDPLLTNAINSSLWELNSLTSHYHPNIATLCKIFGEPFRKPNYNLEDFLDWNYVTLLESENSRKFKEKATALEFEQFDSLLKTDESKESDNIFLENWKLV</sequence>
<feature type="domain" description="CCAAT-binding factor" evidence="3">
    <location>
        <begin position="314"/>
        <end position="457"/>
    </location>
</feature>
<dbReference type="PANTHER" id="PTHR12455:SF0">
    <property type="entry name" value="NUCLEOLAR COMPLEX PROTEIN 4 HOMOLOG"/>
    <property type="match status" value="1"/>
</dbReference>
<dbReference type="GO" id="GO:0042254">
    <property type="term" value="P:ribosome biogenesis"/>
    <property type="evidence" value="ECO:0007669"/>
    <property type="project" value="InterPro"/>
</dbReference>
<reference evidence="4" key="1">
    <citation type="submission" date="2022-12" db="EMBL/GenBank/DDBJ databases">
        <authorList>
            <person name="Brejova B."/>
        </authorList>
    </citation>
    <scope>NUCLEOTIDE SEQUENCE</scope>
</reference>
<name>A0A9W4XGK1_9ASCO</name>
<gene>
    <name evidence="4" type="ORF">CANVERA_P2488</name>
</gene>
<dbReference type="OrthoDB" id="10263185at2759"/>
<dbReference type="Proteomes" id="UP001152885">
    <property type="component" value="Unassembled WGS sequence"/>
</dbReference>
<evidence type="ECO:0000256" key="1">
    <source>
        <dbReference type="ARBA" id="ARBA00007797"/>
    </source>
</evidence>
<dbReference type="InterPro" id="IPR005612">
    <property type="entry name" value="CCAAT-binding_factor"/>
</dbReference>
<feature type="transmembrane region" description="Helical" evidence="2">
    <location>
        <begin position="383"/>
        <end position="403"/>
    </location>
</feature>
<comment type="similarity">
    <text evidence="1">Belongs to the CBF/MAK21 family.</text>
</comment>
<dbReference type="GO" id="GO:0030692">
    <property type="term" value="C:Noc4p-Nop14p complex"/>
    <property type="evidence" value="ECO:0007669"/>
    <property type="project" value="TreeGrafter"/>
</dbReference>
<accession>A0A9W4XGK1</accession>
<evidence type="ECO:0000313" key="4">
    <source>
        <dbReference type="EMBL" id="CAI5757976.1"/>
    </source>
</evidence>
<keyword evidence="2" id="KW-1133">Transmembrane helix</keyword>
<dbReference type="EMBL" id="CANTUO010000002">
    <property type="protein sequence ID" value="CAI5757976.1"/>
    <property type="molecule type" value="Genomic_DNA"/>
</dbReference>
<dbReference type="Pfam" id="PF03914">
    <property type="entry name" value="CBF"/>
    <property type="match status" value="1"/>
</dbReference>
<comment type="caution">
    <text evidence="4">The sequence shown here is derived from an EMBL/GenBank/DDBJ whole genome shotgun (WGS) entry which is preliminary data.</text>
</comment>
<keyword evidence="2" id="KW-0812">Transmembrane</keyword>